<proteinExistence type="predicted"/>
<sequence>MGNPRDASPGDDDAQLHPALDDLAGTAELASSSEDFAMAPASTWISISPVDGKGKKPRKGSVLRLYSNRLTSTDSKDRLKRVRGFPQYNEITTKIGGLDMATDNRSCEEEEDKLHILDPAMYCPCSMR</sequence>
<gene>
    <name evidence="1" type="ORF">GALMADRAFT_148623</name>
</gene>
<dbReference type="OrthoDB" id="3107567at2759"/>
<reference evidence="2" key="1">
    <citation type="journal article" date="2014" name="Proc. Natl. Acad. Sci. U.S.A.">
        <title>Extensive sampling of basidiomycete genomes demonstrates inadequacy of the white-rot/brown-rot paradigm for wood decay fungi.</title>
        <authorList>
            <person name="Riley R."/>
            <person name="Salamov A.A."/>
            <person name="Brown D.W."/>
            <person name="Nagy L.G."/>
            <person name="Floudas D."/>
            <person name="Held B.W."/>
            <person name="Levasseur A."/>
            <person name="Lombard V."/>
            <person name="Morin E."/>
            <person name="Otillar R."/>
            <person name="Lindquist E.A."/>
            <person name="Sun H."/>
            <person name="LaButti K.M."/>
            <person name="Schmutz J."/>
            <person name="Jabbour D."/>
            <person name="Luo H."/>
            <person name="Baker S.E."/>
            <person name="Pisabarro A.G."/>
            <person name="Walton J.D."/>
            <person name="Blanchette R.A."/>
            <person name="Henrissat B."/>
            <person name="Martin F."/>
            <person name="Cullen D."/>
            <person name="Hibbett D.S."/>
            <person name="Grigoriev I.V."/>
        </authorList>
    </citation>
    <scope>NUCLEOTIDE SEQUENCE [LARGE SCALE GENOMIC DNA]</scope>
    <source>
        <strain evidence="2">CBS 339.88</strain>
    </source>
</reference>
<dbReference type="AlphaFoldDB" id="A0A067S408"/>
<protein>
    <submittedName>
        <fullName evidence="1">Uncharacterized protein</fullName>
    </submittedName>
</protein>
<evidence type="ECO:0000313" key="1">
    <source>
        <dbReference type="EMBL" id="KDR65516.1"/>
    </source>
</evidence>
<dbReference type="Proteomes" id="UP000027222">
    <property type="component" value="Unassembled WGS sequence"/>
</dbReference>
<name>A0A067S408_GALM3</name>
<dbReference type="EMBL" id="KL142443">
    <property type="protein sequence ID" value="KDR65516.1"/>
    <property type="molecule type" value="Genomic_DNA"/>
</dbReference>
<organism evidence="1 2">
    <name type="scientific">Galerina marginata (strain CBS 339.88)</name>
    <dbReference type="NCBI Taxonomy" id="685588"/>
    <lineage>
        <taxon>Eukaryota</taxon>
        <taxon>Fungi</taxon>
        <taxon>Dikarya</taxon>
        <taxon>Basidiomycota</taxon>
        <taxon>Agaricomycotina</taxon>
        <taxon>Agaricomycetes</taxon>
        <taxon>Agaricomycetidae</taxon>
        <taxon>Agaricales</taxon>
        <taxon>Agaricineae</taxon>
        <taxon>Strophariaceae</taxon>
        <taxon>Galerina</taxon>
    </lineage>
</organism>
<accession>A0A067S408</accession>
<evidence type="ECO:0000313" key="2">
    <source>
        <dbReference type="Proteomes" id="UP000027222"/>
    </source>
</evidence>
<dbReference type="HOGENOM" id="CLU_1959760_0_0_1"/>
<keyword evidence="2" id="KW-1185">Reference proteome</keyword>